<dbReference type="PROSITE" id="PS50262">
    <property type="entry name" value="G_PROTEIN_RECEP_F1_2"/>
    <property type="match status" value="1"/>
</dbReference>
<dbReference type="Pfam" id="PF00001">
    <property type="entry name" value="7tm_1"/>
    <property type="match status" value="1"/>
</dbReference>
<dbReference type="GO" id="GO:0016020">
    <property type="term" value="C:membrane"/>
    <property type="evidence" value="ECO:0007669"/>
    <property type="project" value="UniProtKB-SubCell"/>
</dbReference>
<protein>
    <recommendedName>
        <fullName evidence="9">G-protein coupled receptors family 1 profile domain-containing protein</fullName>
    </recommendedName>
</protein>
<accession>A0AAD9NQ80</accession>
<evidence type="ECO:0000256" key="5">
    <source>
        <dbReference type="ARBA" id="ARBA00023136"/>
    </source>
</evidence>
<keyword evidence="2 8" id="KW-0812">Transmembrane</keyword>
<evidence type="ECO:0000313" key="10">
    <source>
        <dbReference type="EMBL" id="KAK2178375.1"/>
    </source>
</evidence>
<dbReference type="PANTHER" id="PTHR24243">
    <property type="entry name" value="G-PROTEIN COUPLED RECEPTOR"/>
    <property type="match status" value="1"/>
</dbReference>
<dbReference type="SUPFAM" id="SSF81321">
    <property type="entry name" value="Family A G protein-coupled receptor-like"/>
    <property type="match status" value="1"/>
</dbReference>
<dbReference type="Gene3D" id="1.20.1070.10">
    <property type="entry name" value="Rhodopsin 7-helix transmembrane proteins"/>
    <property type="match status" value="1"/>
</dbReference>
<keyword evidence="4" id="KW-0297">G-protein coupled receptor</keyword>
<proteinExistence type="predicted"/>
<feature type="domain" description="G-protein coupled receptors family 1 profile" evidence="9">
    <location>
        <begin position="53"/>
        <end position="302"/>
    </location>
</feature>
<comment type="subcellular location">
    <subcellularLocation>
        <location evidence="1">Membrane</location>
        <topology evidence="1">Multi-pass membrane protein</topology>
    </subcellularLocation>
</comment>
<dbReference type="AlphaFoldDB" id="A0AAD9NQ80"/>
<evidence type="ECO:0000256" key="4">
    <source>
        <dbReference type="ARBA" id="ARBA00023040"/>
    </source>
</evidence>
<feature type="transmembrane region" description="Helical" evidence="8">
    <location>
        <begin position="144"/>
        <end position="164"/>
    </location>
</feature>
<dbReference type="CDD" id="cd00637">
    <property type="entry name" value="7tm_classA_rhodopsin-like"/>
    <property type="match status" value="1"/>
</dbReference>
<feature type="transmembrane region" description="Helical" evidence="8">
    <location>
        <begin position="99"/>
        <end position="123"/>
    </location>
</feature>
<evidence type="ECO:0000259" key="9">
    <source>
        <dbReference type="PROSITE" id="PS50262"/>
    </source>
</evidence>
<feature type="transmembrane region" description="Helical" evidence="8">
    <location>
        <begin position="42"/>
        <end position="62"/>
    </location>
</feature>
<feature type="transmembrane region" description="Helical" evidence="8">
    <location>
        <begin position="290"/>
        <end position="309"/>
    </location>
</feature>
<feature type="transmembrane region" description="Helical" evidence="8">
    <location>
        <begin position="257"/>
        <end position="278"/>
    </location>
</feature>
<evidence type="ECO:0000256" key="2">
    <source>
        <dbReference type="ARBA" id="ARBA00022692"/>
    </source>
</evidence>
<dbReference type="EMBL" id="JAODUO010000546">
    <property type="protein sequence ID" value="KAK2178375.1"/>
    <property type="molecule type" value="Genomic_DNA"/>
</dbReference>
<evidence type="ECO:0000313" key="11">
    <source>
        <dbReference type="Proteomes" id="UP001209878"/>
    </source>
</evidence>
<evidence type="ECO:0000256" key="6">
    <source>
        <dbReference type="ARBA" id="ARBA00023170"/>
    </source>
</evidence>
<sequence length="329" mass="36590">MQIADMGSENTSESSNSSSLPHKWYDLQTYYDTRTMLFSSTANLLMCILGAPGNILVMTVYARKMTTSVRVYMFALAVADLTTCVGGIVLSVASVDHTVMVLVFFAGDISISFSTFLLAFIAIERLLAVRRPFAFKFNAGRAKKTLVVFALMSVVGSAILEFARLLEYDWFILFSPMMAAVPAVSVMTVCYVLMGVTMFQKKRASQTKVRDEANLQNQGPSTISNGATTIAMSSLHPRGAEHMSTAMATQINIYKSVWLLFTITAVYIVCWMPLWLHYAGLSVLVEIRGVFLLNSVVNPFIYSVVSAMFRSDVKIVYRQIRVRLTAWLQ</sequence>
<keyword evidence="11" id="KW-1185">Reference proteome</keyword>
<keyword evidence="3 8" id="KW-1133">Transmembrane helix</keyword>
<dbReference type="PANTHER" id="PTHR24243:SF208">
    <property type="entry name" value="PYROKININ-1 RECEPTOR"/>
    <property type="match status" value="1"/>
</dbReference>
<feature type="transmembrane region" description="Helical" evidence="8">
    <location>
        <begin position="74"/>
        <end position="93"/>
    </location>
</feature>
<name>A0AAD9NQ80_RIDPI</name>
<evidence type="ECO:0000256" key="7">
    <source>
        <dbReference type="ARBA" id="ARBA00023224"/>
    </source>
</evidence>
<keyword evidence="7" id="KW-0807">Transducer</keyword>
<dbReference type="Proteomes" id="UP001209878">
    <property type="component" value="Unassembled WGS sequence"/>
</dbReference>
<comment type="caution">
    <text evidence="10">The sequence shown here is derived from an EMBL/GenBank/DDBJ whole genome shotgun (WGS) entry which is preliminary data.</text>
</comment>
<dbReference type="GO" id="GO:0004930">
    <property type="term" value="F:G protein-coupled receptor activity"/>
    <property type="evidence" value="ECO:0007669"/>
    <property type="project" value="UniProtKB-KW"/>
</dbReference>
<evidence type="ECO:0000256" key="3">
    <source>
        <dbReference type="ARBA" id="ARBA00022989"/>
    </source>
</evidence>
<feature type="transmembrane region" description="Helical" evidence="8">
    <location>
        <begin position="170"/>
        <end position="194"/>
    </location>
</feature>
<keyword evidence="5 8" id="KW-0472">Membrane</keyword>
<evidence type="ECO:0000256" key="8">
    <source>
        <dbReference type="SAM" id="Phobius"/>
    </source>
</evidence>
<organism evidence="10 11">
    <name type="scientific">Ridgeia piscesae</name>
    <name type="common">Tubeworm</name>
    <dbReference type="NCBI Taxonomy" id="27915"/>
    <lineage>
        <taxon>Eukaryota</taxon>
        <taxon>Metazoa</taxon>
        <taxon>Spiralia</taxon>
        <taxon>Lophotrochozoa</taxon>
        <taxon>Annelida</taxon>
        <taxon>Polychaeta</taxon>
        <taxon>Sedentaria</taxon>
        <taxon>Canalipalpata</taxon>
        <taxon>Sabellida</taxon>
        <taxon>Siboglinidae</taxon>
        <taxon>Ridgeia</taxon>
    </lineage>
</organism>
<evidence type="ECO:0000256" key="1">
    <source>
        <dbReference type="ARBA" id="ARBA00004141"/>
    </source>
</evidence>
<dbReference type="InterPro" id="IPR000276">
    <property type="entry name" value="GPCR_Rhodpsn"/>
</dbReference>
<dbReference type="PRINTS" id="PR00237">
    <property type="entry name" value="GPCRRHODOPSN"/>
</dbReference>
<keyword evidence="6" id="KW-0675">Receptor</keyword>
<reference evidence="10" key="1">
    <citation type="journal article" date="2023" name="Mol. Biol. Evol.">
        <title>Third-Generation Sequencing Reveals the Adaptive Role of the Epigenome in Three Deep-Sea Polychaetes.</title>
        <authorList>
            <person name="Perez M."/>
            <person name="Aroh O."/>
            <person name="Sun Y."/>
            <person name="Lan Y."/>
            <person name="Juniper S.K."/>
            <person name="Young C.R."/>
            <person name="Angers B."/>
            <person name="Qian P.Y."/>
        </authorList>
    </citation>
    <scope>NUCLEOTIDE SEQUENCE</scope>
    <source>
        <strain evidence="10">R07B-5</strain>
    </source>
</reference>
<dbReference type="InterPro" id="IPR017452">
    <property type="entry name" value="GPCR_Rhodpsn_7TM"/>
</dbReference>
<gene>
    <name evidence="10" type="ORF">NP493_546g03162</name>
</gene>